<organism evidence="3 4">
    <name type="scientific">Mesorhabditis spiculigera</name>
    <dbReference type="NCBI Taxonomy" id="96644"/>
    <lineage>
        <taxon>Eukaryota</taxon>
        <taxon>Metazoa</taxon>
        <taxon>Ecdysozoa</taxon>
        <taxon>Nematoda</taxon>
        <taxon>Chromadorea</taxon>
        <taxon>Rhabditida</taxon>
        <taxon>Rhabditina</taxon>
        <taxon>Rhabditomorpha</taxon>
        <taxon>Rhabditoidea</taxon>
        <taxon>Rhabditidae</taxon>
        <taxon>Mesorhabditinae</taxon>
        <taxon>Mesorhabditis</taxon>
    </lineage>
</organism>
<feature type="region of interest" description="Disordered" evidence="2">
    <location>
        <begin position="308"/>
        <end position="412"/>
    </location>
</feature>
<feature type="compositionally biased region" description="Low complexity" evidence="2">
    <location>
        <begin position="219"/>
        <end position="246"/>
    </location>
</feature>
<reference evidence="3" key="1">
    <citation type="submission" date="2023-06" db="EMBL/GenBank/DDBJ databases">
        <authorList>
            <person name="Delattre M."/>
        </authorList>
    </citation>
    <scope>NUCLEOTIDE SEQUENCE</scope>
    <source>
        <strain evidence="3">AF72</strain>
    </source>
</reference>
<evidence type="ECO:0000256" key="1">
    <source>
        <dbReference type="SAM" id="Coils"/>
    </source>
</evidence>
<dbReference type="AlphaFoldDB" id="A0AA36C4W6"/>
<feature type="region of interest" description="Disordered" evidence="2">
    <location>
        <begin position="219"/>
        <end position="249"/>
    </location>
</feature>
<feature type="compositionally biased region" description="Basic and acidic residues" evidence="2">
    <location>
        <begin position="390"/>
        <end position="407"/>
    </location>
</feature>
<protein>
    <recommendedName>
        <fullName evidence="5">Lebercilin domain-containing protein</fullName>
    </recommendedName>
</protein>
<feature type="compositionally biased region" description="Basic and acidic residues" evidence="2">
    <location>
        <begin position="365"/>
        <end position="382"/>
    </location>
</feature>
<comment type="caution">
    <text evidence="3">The sequence shown here is derived from an EMBL/GenBank/DDBJ whole genome shotgun (WGS) entry which is preliminary data.</text>
</comment>
<keyword evidence="4" id="KW-1185">Reference proteome</keyword>
<evidence type="ECO:0000313" key="4">
    <source>
        <dbReference type="Proteomes" id="UP001177023"/>
    </source>
</evidence>
<evidence type="ECO:0000313" key="3">
    <source>
        <dbReference type="EMBL" id="CAJ0558212.1"/>
    </source>
</evidence>
<evidence type="ECO:0008006" key="5">
    <source>
        <dbReference type="Google" id="ProtNLM"/>
    </source>
</evidence>
<name>A0AA36C4W6_9BILA</name>
<feature type="compositionally biased region" description="Basic and acidic residues" evidence="2">
    <location>
        <begin position="438"/>
        <end position="450"/>
    </location>
</feature>
<evidence type="ECO:0000256" key="2">
    <source>
        <dbReference type="SAM" id="MobiDB-lite"/>
    </source>
</evidence>
<dbReference type="EMBL" id="CATQJA010000223">
    <property type="protein sequence ID" value="CAJ0558212.1"/>
    <property type="molecule type" value="Genomic_DNA"/>
</dbReference>
<feature type="region of interest" description="Disordered" evidence="2">
    <location>
        <begin position="438"/>
        <end position="479"/>
    </location>
</feature>
<accession>A0AA36C4W6</accession>
<keyword evidence="1" id="KW-0175">Coiled coil</keyword>
<proteinExistence type="predicted"/>
<gene>
    <name evidence="3" type="ORF">MSPICULIGERA_LOCUS904</name>
</gene>
<sequence>MQRIQRPCRQKEGLDALLGRAIARVSQPGYQPIPLTNVDKAGRSLRNEVEHRLRELRDEYELDREELKREVEREKRRAEEFVVGKDRDLRHTIELKLRNELSGHKDQLRRMAAENSDLSEKLRLQPDYAGLKEENGRLRQQLVEARRISGDTVAGVARLEMAQHQHKMAEDAAALKIRELRLGMTMMNDRLKTVSQERSYLRQQVKELRRRDLHNLTIQRSRSISASRRPRRISPSTSPVSSLSSDGDSDVAEIRKRLRALGDASKDLDATADRIFGFRATVLDDDWTAGQLDDFCRDQAIEETRSRQIHRPVAVRPAQVSDPIFRAPEQPKTETKPRSVKLPSPAQSPPKNSPKKETTPPAEPTKNELTFEEKLRQREAQRNRALGLRNDPEERPETVQRNVEARQEAPTTVPATENTVFEGVDPVMARYMAMVMKQRDGGGEAEEKKTTSPPGREEELEVPNLRLERYEPANDDFEW</sequence>
<feature type="coiled-coil region" evidence="1">
    <location>
        <begin position="46"/>
        <end position="148"/>
    </location>
</feature>
<dbReference type="Proteomes" id="UP001177023">
    <property type="component" value="Unassembled WGS sequence"/>
</dbReference>
<feature type="non-terminal residue" evidence="3">
    <location>
        <position position="479"/>
    </location>
</feature>